<dbReference type="EMBL" id="UOEU01000450">
    <property type="protein sequence ID" value="VAW33454.1"/>
    <property type="molecule type" value="Genomic_DNA"/>
</dbReference>
<evidence type="ECO:0000313" key="2">
    <source>
        <dbReference type="EMBL" id="VAW33454.1"/>
    </source>
</evidence>
<feature type="non-terminal residue" evidence="2">
    <location>
        <position position="197"/>
    </location>
</feature>
<dbReference type="EC" id="3.1.4.46" evidence="2"/>
<protein>
    <submittedName>
        <fullName evidence="2">Glycerophosphoryl diester phosphodiesterase</fullName>
        <ecNumber evidence="2">3.1.4.46</ecNumber>
    </submittedName>
</protein>
<dbReference type="PANTHER" id="PTHR46211">
    <property type="entry name" value="GLYCEROPHOSPHORYL DIESTER PHOSPHODIESTERASE"/>
    <property type="match status" value="1"/>
</dbReference>
<evidence type="ECO:0000259" key="1">
    <source>
        <dbReference type="PROSITE" id="PS51704"/>
    </source>
</evidence>
<organism evidence="2">
    <name type="scientific">hydrothermal vent metagenome</name>
    <dbReference type="NCBI Taxonomy" id="652676"/>
    <lineage>
        <taxon>unclassified sequences</taxon>
        <taxon>metagenomes</taxon>
        <taxon>ecological metagenomes</taxon>
    </lineage>
</organism>
<feature type="domain" description="GP-PDE" evidence="1">
    <location>
        <begin position="12"/>
        <end position="197"/>
    </location>
</feature>
<keyword evidence="2" id="KW-0378">Hydrolase</keyword>
<name>A0A3B0VPA4_9ZZZZ</name>
<dbReference type="PROSITE" id="PS51704">
    <property type="entry name" value="GP_PDE"/>
    <property type="match status" value="1"/>
</dbReference>
<dbReference type="PANTHER" id="PTHR46211:SF14">
    <property type="entry name" value="GLYCEROPHOSPHODIESTER PHOSPHODIESTERASE"/>
    <property type="match status" value="1"/>
</dbReference>
<accession>A0A3B0VPA4</accession>
<dbReference type="Gene3D" id="3.20.20.190">
    <property type="entry name" value="Phosphatidylinositol (PI) phosphodiesterase"/>
    <property type="match status" value="1"/>
</dbReference>
<sequence>MFELRQKVNGRPLLVGHRGAMAVAPENTMPSFEAGLAGGADLLELDVQLTADNQVILFHDTDLQYKTGIRGQIGDFTTEFLRTLDVGSYFDAQFSGLQMPFLDEMLTWAKGRVALMIELKHGPIFNPALDQQVVQLIEQHEMEDDVVIISFDQFALRRVKRLNPNLTTSLIYVGRFCDPLALIGETAVDALSPATDF</sequence>
<dbReference type="AlphaFoldDB" id="A0A3B0VPA4"/>
<dbReference type="Pfam" id="PF03009">
    <property type="entry name" value="GDPD"/>
    <property type="match status" value="1"/>
</dbReference>
<dbReference type="GO" id="GO:0006629">
    <property type="term" value="P:lipid metabolic process"/>
    <property type="evidence" value="ECO:0007669"/>
    <property type="project" value="InterPro"/>
</dbReference>
<dbReference type="GO" id="GO:0008889">
    <property type="term" value="F:glycerophosphodiester phosphodiesterase activity"/>
    <property type="evidence" value="ECO:0007669"/>
    <property type="project" value="UniProtKB-EC"/>
</dbReference>
<reference evidence="2" key="1">
    <citation type="submission" date="2018-06" db="EMBL/GenBank/DDBJ databases">
        <authorList>
            <person name="Zhirakovskaya E."/>
        </authorList>
    </citation>
    <scope>NUCLEOTIDE SEQUENCE</scope>
</reference>
<dbReference type="InterPro" id="IPR017946">
    <property type="entry name" value="PLC-like_Pdiesterase_TIM-brl"/>
</dbReference>
<proteinExistence type="predicted"/>
<dbReference type="SUPFAM" id="SSF51695">
    <property type="entry name" value="PLC-like phosphodiesterases"/>
    <property type="match status" value="1"/>
</dbReference>
<dbReference type="InterPro" id="IPR030395">
    <property type="entry name" value="GP_PDE_dom"/>
</dbReference>
<gene>
    <name evidence="2" type="ORF">MNBD_CHLOROFLEXI01-310</name>
</gene>